<feature type="compositionally biased region" description="Low complexity" evidence="12">
    <location>
        <begin position="768"/>
        <end position="777"/>
    </location>
</feature>
<feature type="region of interest" description="Disordered" evidence="12">
    <location>
        <begin position="600"/>
        <end position="619"/>
    </location>
</feature>
<gene>
    <name evidence="13" type="ORF">HJG63_002135</name>
</gene>
<evidence type="ECO:0000256" key="10">
    <source>
        <dbReference type="ARBA" id="ARBA00022990"/>
    </source>
</evidence>
<keyword evidence="6" id="KW-0646">Protease inhibitor</keyword>
<feature type="compositionally biased region" description="Basic and acidic residues" evidence="12">
    <location>
        <begin position="387"/>
        <end position="415"/>
    </location>
</feature>
<feature type="compositionally biased region" description="Acidic residues" evidence="12">
    <location>
        <begin position="453"/>
        <end position="462"/>
    </location>
</feature>
<feature type="region of interest" description="Disordered" evidence="12">
    <location>
        <begin position="1"/>
        <end position="271"/>
    </location>
</feature>
<feature type="compositionally biased region" description="Basic residues" evidence="12">
    <location>
        <begin position="104"/>
        <end position="113"/>
    </location>
</feature>
<evidence type="ECO:0000256" key="8">
    <source>
        <dbReference type="ARBA" id="ARBA00022737"/>
    </source>
</evidence>
<evidence type="ECO:0000256" key="5">
    <source>
        <dbReference type="ARBA" id="ARBA00022553"/>
    </source>
</evidence>
<evidence type="ECO:0000256" key="6">
    <source>
        <dbReference type="ARBA" id="ARBA00022690"/>
    </source>
</evidence>
<feature type="compositionally biased region" description="Basic and acidic residues" evidence="12">
    <location>
        <begin position="670"/>
        <end position="733"/>
    </location>
</feature>
<feature type="compositionally biased region" description="Basic and acidic residues" evidence="12">
    <location>
        <begin position="129"/>
        <end position="167"/>
    </location>
</feature>
<evidence type="ECO:0000256" key="9">
    <source>
        <dbReference type="ARBA" id="ARBA00022843"/>
    </source>
</evidence>
<keyword evidence="14" id="KW-1185">Reference proteome</keyword>
<dbReference type="PANTHER" id="PTHR10077">
    <property type="entry name" value="CALPASTATIN"/>
    <property type="match status" value="1"/>
</dbReference>
<keyword evidence="4" id="KW-1017">Isopeptide bond</keyword>
<feature type="compositionally biased region" description="Basic and acidic residues" evidence="12">
    <location>
        <begin position="463"/>
        <end position="480"/>
    </location>
</feature>
<organism evidence="13 14">
    <name type="scientific">Rousettus aegyptiacus</name>
    <name type="common">Egyptian fruit bat</name>
    <name type="synonym">Pteropus aegyptiacus</name>
    <dbReference type="NCBI Taxonomy" id="9407"/>
    <lineage>
        <taxon>Eukaryota</taxon>
        <taxon>Metazoa</taxon>
        <taxon>Chordata</taxon>
        <taxon>Craniata</taxon>
        <taxon>Vertebrata</taxon>
        <taxon>Euteleostomi</taxon>
        <taxon>Mammalia</taxon>
        <taxon>Eutheria</taxon>
        <taxon>Laurasiatheria</taxon>
        <taxon>Chiroptera</taxon>
        <taxon>Yinpterochiroptera</taxon>
        <taxon>Pteropodoidea</taxon>
        <taxon>Pteropodidae</taxon>
        <taxon>Rousettinae</taxon>
        <taxon>Rousettus</taxon>
    </lineage>
</organism>
<feature type="compositionally biased region" description="Basic and acidic residues" evidence="12">
    <location>
        <begin position="528"/>
        <end position="587"/>
    </location>
</feature>
<keyword evidence="7" id="KW-0789">Thiol protease inhibitor</keyword>
<feature type="region of interest" description="Disordered" evidence="12">
    <location>
        <begin position="625"/>
        <end position="801"/>
    </location>
</feature>
<feature type="compositionally biased region" description="Low complexity" evidence="12">
    <location>
        <begin position="72"/>
        <end position="83"/>
    </location>
</feature>
<keyword evidence="5" id="KW-0597">Phosphoprotein</keyword>
<keyword evidence="8" id="KW-0677">Repeat</keyword>
<accession>A0A7J8EX49</accession>
<dbReference type="InterPro" id="IPR001259">
    <property type="entry name" value="Prot_inh_calpain"/>
</dbReference>
<feature type="compositionally biased region" description="Polar residues" evidence="12">
    <location>
        <begin position="629"/>
        <end position="639"/>
    </location>
</feature>
<dbReference type="Pfam" id="PF00748">
    <property type="entry name" value="Calpain_inhib"/>
    <property type="match status" value="3"/>
</dbReference>
<evidence type="ECO:0000313" key="14">
    <source>
        <dbReference type="Proteomes" id="UP000593571"/>
    </source>
</evidence>
<sequence length="801" mass="86242">MSQPGQKPAASPRPRRAAAARHAQEHANEKNSDSPSKSGEKKGSDEKKATSHGSSQPSRTHAGGTAPATKVSTSFASISKSSSMDPTETKAIPISNQMEGLHPPNKKRQRKQAVKIEPEKKSQSTKPSVVHEEKTQEVKPKEHREPKSLSKHASDTGSKHAHSEKAVSRSSEQPTSEKSTKPRTKPQDAVSADGKSVVAGVAAESGRQDDKKKENKSLTSAVPGESKPGKPSGESSMDAAALDDLIDTLGEPEETEEDNTTYTGPEVLDPMSSTYIEELGKREVTIPPKYRELLAKKEGITGPPPDSSKPMGPDDAIDALSSDFTCSSPAAGGKETEEEKSTGEVLKAQSAGVIKSAVPLHEKKRKVEEDTMSDEALEALSASLGSRKSEPELDLSSIKEVDEAKAKEEKLKKCGEDDETVPSEYRLKPATDKDGKPLLPESEEKSKPLSESELIDELSEDFDQSKCKEKQSKPTERTEESQAGTPAPVGEDVPRASMCSIQSAPPKPATLKGMVPDDAVEALAGSLGKKEADPEDGKPVEDKVKEKAKEEDREKLGEKEETIPPDYRLEEVKDKDGKPLLPKESKESLPQMSEDFLLDALSEDFVGPPNTSSFKQLEDTKLSAAISEVVSQTPASATHSAGPPPDTPSDNKELDDALDQLSDSLGQRQPDPDENKPIKDKVKEKAKAEHRDKLGERDDTIPPEYRHLLDDNNEGKPVKPPTEKPKESKKPADDQDPIDALSGDLDSCPSTTEISENKAKGKDKKKAASSSKAPKNGGKAKDSAKAKEEISKPKADEKNKS</sequence>
<dbReference type="AlphaFoldDB" id="A0A7J8EX49"/>
<evidence type="ECO:0000313" key="13">
    <source>
        <dbReference type="EMBL" id="KAF6439973.1"/>
    </source>
</evidence>
<dbReference type="OrthoDB" id="8926414at2759"/>
<evidence type="ECO:0000256" key="11">
    <source>
        <dbReference type="ARBA" id="ARBA00033013"/>
    </source>
</evidence>
<comment type="function">
    <text evidence="1">Specific inhibition of calpain (calcium-dependent cysteine protease). Plays a key role in postmortem tenderization of meat and have been proposed to be involved in muscle protein degradation in living tissue.</text>
</comment>
<evidence type="ECO:0000256" key="1">
    <source>
        <dbReference type="ARBA" id="ARBA00002637"/>
    </source>
</evidence>
<dbReference type="InterPro" id="IPR026998">
    <property type="entry name" value="Calpastatin"/>
</dbReference>
<evidence type="ECO:0000256" key="7">
    <source>
        <dbReference type="ARBA" id="ARBA00022704"/>
    </source>
</evidence>
<dbReference type="EMBL" id="JACASE010000008">
    <property type="protein sequence ID" value="KAF6439973.1"/>
    <property type="molecule type" value="Genomic_DNA"/>
</dbReference>
<keyword evidence="10" id="KW-0007">Acetylation</keyword>
<name>A0A7J8EX49_ROUAE</name>
<comment type="similarity">
    <text evidence="2">Belongs to the protease inhibitor I27 (calpastatin) family.</text>
</comment>
<comment type="caution">
    <text evidence="13">The sequence shown here is derived from an EMBL/GenBank/DDBJ whole genome shotgun (WGS) entry which is preliminary data.</text>
</comment>
<feature type="compositionally biased region" description="Basic and acidic residues" evidence="12">
    <location>
        <begin position="22"/>
        <end position="49"/>
    </location>
</feature>
<feature type="compositionally biased region" description="Acidic residues" evidence="12">
    <location>
        <begin position="244"/>
        <end position="259"/>
    </location>
</feature>
<keyword evidence="9" id="KW-0832">Ubl conjugation</keyword>
<feature type="compositionally biased region" description="Basic and acidic residues" evidence="12">
    <location>
        <begin position="779"/>
        <end position="801"/>
    </location>
</feature>
<protein>
    <recommendedName>
        <fullName evidence="3">Calpastatin</fullName>
    </recommendedName>
    <alternativeName>
        <fullName evidence="11">Calpain inhibitor</fullName>
    </alternativeName>
</protein>
<dbReference type="PANTHER" id="PTHR10077:SF0">
    <property type="entry name" value="CALPASTATIN"/>
    <property type="match status" value="1"/>
</dbReference>
<evidence type="ECO:0000256" key="12">
    <source>
        <dbReference type="SAM" id="MobiDB-lite"/>
    </source>
</evidence>
<dbReference type="GO" id="GO:0010859">
    <property type="term" value="F:calcium-dependent cysteine-type endopeptidase inhibitor activity"/>
    <property type="evidence" value="ECO:0007669"/>
    <property type="project" value="TreeGrafter"/>
</dbReference>
<dbReference type="GO" id="GO:0005737">
    <property type="term" value="C:cytoplasm"/>
    <property type="evidence" value="ECO:0007669"/>
    <property type="project" value="TreeGrafter"/>
</dbReference>
<reference evidence="13 14" key="1">
    <citation type="journal article" date="2020" name="Nature">
        <title>Six reference-quality genomes reveal evolution of bat adaptations.</title>
        <authorList>
            <person name="Jebb D."/>
            <person name="Huang Z."/>
            <person name="Pippel M."/>
            <person name="Hughes G.M."/>
            <person name="Lavrichenko K."/>
            <person name="Devanna P."/>
            <person name="Winkler S."/>
            <person name="Jermiin L.S."/>
            <person name="Skirmuntt E.C."/>
            <person name="Katzourakis A."/>
            <person name="Burkitt-Gray L."/>
            <person name="Ray D.A."/>
            <person name="Sullivan K.A.M."/>
            <person name="Roscito J.G."/>
            <person name="Kirilenko B.M."/>
            <person name="Davalos L.M."/>
            <person name="Corthals A.P."/>
            <person name="Power M.L."/>
            <person name="Jones G."/>
            <person name="Ransome R.D."/>
            <person name="Dechmann D.K.N."/>
            <person name="Locatelli A.G."/>
            <person name="Puechmaille S.J."/>
            <person name="Fedrigo O."/>
            <person name="Jarvis E.D."/>
            <person name="Hiller M."/>
            <person name="Vernes S.C."/>
            <person name="Myers E.W."/>
            <person name="Teeling E.C."/>
        </authorList>
    </citation>
    <scope>NUCLEOTIDE SEQUENCE [LARGE SCALE GENOMIC DNA]</scope>
    <source>
        <strain evidence="13">MRouAeg1</strain>
        <tissue evidence="13">Muscle</tissue>
    </source>
</reference>
<proteinExistence type="inferred from homology"/>
<evidence type="ECO:0000256" key="3">
    <source>
        <dbReference type="ARBA" id="ARBA00017619"/>
    </source>
</evidence>
<feature type="region of interest" description="Disordered" evidence="12">
    <location>
        <begin position="296"/>
        <end position="595"/>
    </location>
</feature>
<dbReference type="Proteomes" id="UP000593571">
    <property type="component" value="Unassembled WGS sequence"/>
</dbReference>
<evidence type="ECO:0000256" key="4">
    <source>
        <dbReference type="ARBA" id="ARBA00022499"/>
    </source>
</evidence>
<feature type="compositionally biased region" description="Basic and acidic residues" evidence="12">
    <location>
        <begin position="206"/>
        <end position="216"/>
    </location>
</feature>
<feature type="compositionally biased region" description="Polar residues" evidence="12">
    <location>
        <begin position="168"/>
        <end position="177"/>
    </location>
</feature>
<feature type="compositionally biased region" description="Basic and acidic residues" evidence="12">
    <location>
        <begin position="425"/>
        <end position="450"/>
    </location>
</feature>
<evidence type="ECO:0000256" key="2">
    <source>
        <dbReference type="ARBA" id="ARBA00009487"/>
    </source>
</evidence>